<feature type="domain" description="N-acetyltransferase" evidence="2">
    <location>
        <begin position="26"/>
        <end position="174"/>
    </location>
</feature>
<dbReference type="PANTHER" id="PTHR43415">
    <property type="entry name" value="SPERMIDINE N(1)-ACETYLTRANSFERASE"/>
    <property type="match status" value="1"/>
</dbReference>
<feature type="compositionally biased region" description="Pro residues" evidence="1">
    <location>
        <begin position="189"/>
        <end position="203"/>
    </location>
</feature>
<dbReference type="Pfam" id="PF13302">
    <property type="entry name" value="Acetyltransf_3"/>
    <property type="match status" value="1"/>
</dbReference>
<dbReference type="GO" id="GO:0016747">
    <property type="term" value="F:acyltransferase activity, transferring groups other than amino-acyl groups"/>
    <property type="evidence" value="ECO:0007669"/>
    <property type="project" value="InterPro"/>
</dbReference>
<dbReference type="RefSeq" id="WP_088249932.1">
    <property type="nucleotide sequence ID" value="NZ_BNAM01000001.1"/>
</dbReference>
<organism evidence="3 4">
    <name type="scientific">Deinococcus indicus</name>
    <dbReference type="NCBI Taxonomy" id="223556"/>
    <lineage>
        <taxon>Bacteria</taxon>
        <taxon>Thermotogati</taxon>
        <taxon>Deinococcota</taxon>
        <taxon>Deinococci</taxon>
        <taxon>Deinococcales</taxon>
        <taxon>Deinococcaceae</taxon>
        <taxon>Deinococcus</taxon>
    </lineage>
</organism>
<dbReference type="InterPro" id="IPR016181">
    <property type="entry name" value="Acyl_CoA_acyltransferase"/>
</dbReference>
<dbReference type="Gene3D" id="3.40.630.30">
    <property type="match status" value="1"/>
</dbReference>
<sequence>MTDLPPHVSLKALLDLTPAEWRTLHSFFRSRELADWNDAKPIRMPEWLFRRVMQDEERTGERHGFGVMDEQGRLIGSAELYDLRPPPPLTATVATLGVMIGLPDLWGRGYGRQAVQALLRWAFQERDFPLSRIRLTTFGHNRRAQRAFLACGFREVGRSERQGRTDVHMELTRSEWLALQAAAPQDPLQQPPMQPDPPPTDGE</sequence>
<feature type="region of interest" description="Disordered" evidence="1">
    <location>
        <begin position="182"/>
        <end position="203"/>
    </location>
</feature>
<evidence type="ECO:0000259" key="2">
    <source>
        <dbReference type="PROSITE" id="PS51186"/>
    </source>
</evidence>
<accession>A0A246BFE2</accession>
<dbReference type="OrthoDB" id="9795206at2"/>
<dbReference type="EMBL" id="NHMK01000030">
    <property type="protein sequence ID" value="OWL93890.1"/>
    <property type="molecule type" value="Genomic_DNA"/>
</dbReference>
<dbReference type="PANTHER" id="PTHR43415:SF3">
    <property type="entry name" value="GNAT-FAMILY ACETYLTRANSFERASE"/>
    <property type="match status" value="1"/>
</dbReference>
<evidence type="ECO:0000313" key="3">
    <source>
        <dbReference type="EMBL" id="OWL93890.1"/>
    </source>
</evidence>
<dbReference type="CDD" id="cd04301">
    <property type="entry name" value="NAT_SF"/>
    <property type="match status" value="1"/>
</dbReference>
<dbReference type="SUPFAM" id="SSF55729">
    <property type="entry name" value="Acyl-CoA N-acyltransferases (Nat)"/>
    <property type="match status" value="1"/>
</dbReference>
<dbReference type="PROSITE" id="PS51186">
    <property type="entry name" value="GNAT"/>
    <property type="match status" value="1"/>
</dbReference>
<name>A0A246BFE2_9DEIO</name>
<dbReference type="AlphaFoldDB" id="A0A246BFE2"/>
<dbReference type="Proteomes" id="UP000197208">
    <property type="component" value="Unassembled WGS sequence"/>
</dbReference>
<comment type="caution">
    <text evidence="3">The sequence shown here is derived from an EMBL/GenBank/DDBJ whole genome shotgun (WGS) entry which is preliminary data.</text>
</comment>
<protein>
    <submittedName>
        <fullName evidence="3">Kanamycin resistance protein</fullName>
    </submittedName>
</protein>
<evidence type="ECO:0000313" key="4">
    <source>
        <dbReference type="Proteomes" id="UP000197208"/>
    </source>
</evidence>
<evidence type="ECO:0000256" key="1">
    <source>
        <dbReference type="SAM" id="MobiDB-lite"/>
    </source>
</evidence>
<proteinExistence type="predicted"/>
<keyword evidence="4" id="KW-1185">Reference proteome</keyword>
<dbReference type="InterPro" id="IPR000182">
    <property type="entry name" value="GNAT_dom"/>
</dbReference>
<gene>
    <name evidence="3" type="ORF">CBQ26_17590</name>
</gene>
<reference evidence="3 4" key="1">
    <citation type="submission" date="2017-05" db="EMBL/GenBank/DDBJ databases">
        <title>De novo genome assembly of Deniococcus indicus strain DR1.</title>
        <authorList>
            <person name="Chauhan D."/>
            <person name="Yennamalli R.M."/>
            <person name="Priyadarshini R."/>
        </authorList>
    </citation>
    <scope>NUCLEOTIDE SEQUENCE [LARGE SCALE GENOMIC DNA]</scope>
    <source>
        <strain evidence="3 4">DR1</strain>
    </source>
</reference>